<dbReference type="InParanoid" id="A0A6M4H291"/>
<organism evidence="3 4">
    <name type="scientific">Usitatibacter palustris</name>
    <dbReference type="NCBI Taxonomy" id="2732487"/>
    <lineage>
        <taxon>Bacteria</taxon>
        <taxon>Pseudomonadati</taxon>
        <taxon>Pseudomonadota</taxon>
        <taxon>Betaproteobacteria</taxon>
        <taxon>Nitrosomonadales</taxon>
        <taxon>Usitatibacteraceae</taxon>
        <taxon>Usitatibacter</taxon>
    </lineage>
</organism>
<dbReference type="EMBL" id="CP053073">
    <property type="protein sequence ID" value="QJR13435.1"/>
    <property type="molecule type" value="Genomic_DNA"/>
</dbReference>
<name>A0A6M4H291_9PROT</name>
<gene>
    <name evidence="3" type="ORF">DSM104440_00218</name>
</gene>
<protein>
    <recommendedName>
        <fullName evidence="2">DUF6265 domain-containing protein</fullName>
    </recommendedName>
</protein>
<dbReference type="RefSeq" id="WP_171159979.1">
    <property type="nucleotide sequence ID" value="NZ_CP053073.1"/>
</dbReference>
<feature type="domain" description="DUF6265" evidence="2">
    <location>
        <begin position="39"/>
        <end position="147"/>
    </location>
</feature>
<evidence type="ECO:0000256" key="1">
    <source>
        <dbReference type="SAM" id="SignalP"/>
    </source>
</evidence>
<keyword evidence="4" id="KW-1185">Reference proteome</keyword>
<keyword evidence="1" id="KW-0732">Signal</keyword>
<evidence type="ECO:0000313" key="3">
    <source>
        <dbReference type="EMBL" id="QJR13435.1"/>
    </source>
</evidence>
<reference evidence="3 4" key="1">
    <citation type="submission" date="2020-04" db="EMBL/GenBank/DDBJ databases">
        <title>Usitatibacter rugosus gen. nov., sp. nov. and Usitatibacter palustris sp. nov., novel members of Usitatibacteraceae fam. nov. within the order Nitrosomonadales isolated from soil.</title>
        <authorList>
            <person name="Huber K.J."/>
            <person name="Neumann-Schaal M."/>
            <person name="Geppert A."/>
            <person name="Luckner M."/>
            <person name="Wanner G."/>
            <person name="Overmann J."/>
        </authorList>
    </citation>
    <scope>NUCLEOTIDE SEQUENCE [LARGE SCALE GENOMIC DNA]</scope>
    <source>
        <strain evidence="3 4">Swamp67</strain>
    </source>
</reference>
<evidence type="ECO:0000313" key="4">
    <source>
        <dbReference type="Proteomes" id="UP000503096"/>
    </source>
</evidence>
<dbReference type="AlphaFoldDB" id="A0A6M4H291"/>
<evidence type="ECO:0000259" key="2">
    <source>
        <dbReference type="Pfam" id="PF19780"/>
    </source>
</evidence>
<feature type="chain" id="PRO_5026755198" description="DUF6265 domain-containing protein" evidence="1">
    <location>
        <begin position="19"/>
        <end position="167"/>
    </location>
</feature>
<dbReference type="KEGG" id="upl:DSM104440_00218"/>
<dbReference type="Pfam" id="PF19780">
    <property type="entry name" value="DUF6265"/>
    <property type="match status" value="1"/>
</dbReference>
<accession>A0A6M4H291</accession>
<dbReference type="Proteomes" id="UP000503096">
    <property type="component" value="Chromosome"/>
</dbReference>
<sequence length="167" mass="18285">MKRLALLFAVLLPLVALAQATVAPAPATPAPTARIADVAWLQGSWLGEGMGGASEEFWMPARNGVMMGAFRVMKPDGSPRFYEIFAIEEQEGSLLFIVKHFTPEWVGWEEKDKATRLKLTAIAKGEATFGGVHFSSPDAQTLVVNVTLRNKDGTSRVETFSYRKRAS</sequence>
<dbReference type="InterPro" id="IPR046232">
    <property type="entry name" value="DUF6265"/>
</dbReference>
<feature type="signal peptide" evidence="1">
    <location>
        <begin position="1"/>
        <end position="18"/>
    </location>
</feature>
<proteinExistence type="predicted"/>